<keyword evidence="4 9" id="KW-0812">Transmembrane</keyword>
<feature type="active site" evidence="9">
    <location>
        <position position="125"/>
    </location>
</feature>
<keyword evidence="7 9" id="KW-1133">Transmembrane helix</keyword>
<evidence type="ECO:0000256" key="1">
    <source>
        <dbReference type="ARBA" id="ARBA00006139"/>
    </source>
</evidence>
<feature type="transmembrane region" description="Helical" evidence="9">
    <location>
        <begin position="120"/>
        <end position="142"/>
    </location>
</feature>
<comment type="caution">
    <text evidence="11">The sequence shown here is derived from an EMBL/GenBank/DDBJ whole genome shotgun (WGS) entry which is preliminary data.</text>
</comment>
<reference evidence="11 12" key="1">
    <citation type="submission" date="2020-04" db="EMBL/GenBank/DDBJ databases">
        <authorList>
            <person name="Zhang R."/>
            <person name="Schippers A."/>
        </authorList>
    </citation>
    <scope>NUCLEOTIDE SEQUENCE [LARGE SCALE GENOMIC DNA]</scope>
    <source>
        <strain evidence="11 12">DSM 109850</strain>
    </source>
</reference>
<dbReference type="EMBL" id="JABBVZ010000007">
    <property type="protein sequence ID" value="NMP21440.1"/>
    <property type="molecule type" value="Genomic_DNA"/>
</dbReference>
<evidence type="ECO:0000313" key="11">
    <source>
        <dbReference type="EMBL" id="NMP21440.1"/>
    </source>
</evidence>
<dbReference type="AlphaFoldDB" id="A0A7Y0Q1L2"/>
<dbReference type="UniPathway" id="UPA00665"/>
<feature type="transmembrane region" description="Helical" evidence="9">
    <location>
        <begin position="88"/>
        <end position="108"/>
    </location>
</feature>
<dbReference type="EC" id="3.4.23.36" evidence="9"/>
<dbReference type="HAMAP" id="MF_00161">
    <property type="entry name" value="LspA"/>
    <property type="match status" value="1"/>
</dbReference>
<comment type="subcellular location">
    <subcellularLocation>
        <location evidence="9">Cell membrane</location>
        <topology evidence="9">Multi-pass membrane protein</topology>
    </subcellularLocation>
</comment>
<evidence type="ECO:0000256" key="9">
    <source>
        <dbReference type="HAMAP-Rule" id="MF_00161"/>
    </source>
</evidence>
<keyword evidence="3 9" id="KW-0645">Protease</keyword>
<evidence type="ECO:0000256" key="4">
    <source>
        <dbReference type="ARBA" id="ARBA00022692"/>
    </source>
</evidence>
<sequence>MKKWLWVFGVIAIAAFDLWSADLAAETLPFATPVPVWGHVLRWELIHNRGAMLGLGGNHPALITILGILGVALLTVAAWRWPRYGAPLAMMTGGAVGNVMSRLIYGHVTDFIRVFGYPGIFNLADVFLRVGVIWLVIQFFLVGRQVAPKATRETS</sequence>
<dbReference type="Pfam" id="PF01252">
    <property type="entry name" value="Peptidase_A8"/>
    <property type="match status" value="1"/>
</dbReference>
<protein>
    <recommendedName>
        <fullName evidence="9">Lipoprotein signal peptidase</fullName>
        <ecNumber evidence="9">3.4.23.36</ecNumber>
    </recommendedName>
    <alternativeName>
        <fullName evidence="9">Prolipoprotein signal peptidase</fullName>
    </alternativeName>
    <alternativeName>
        <fullName evidence="9">Signal peptidase II</fullName>
        <shortName evidence="9">SPase II</shortName>
    </alternativeName>
</protein>
<evidence type="ECO:0000256" key="5">
    <source>
        <dbReference type="ARBA" id="ARBA00022750"/>
    </source>
</evidence>
<evidence type="ECO:0000256" key="8">
    <source>
        <dbReference type="ARBA" id="ARBA00023136"/>
    </source>
</evidence>
<accession>A0A7Y0Q1L2</accession>
<evidence type="ECO:0000256" key="2">
    <source>
        <dbReference type="ARBA" id="ARBA00022475"/>
    </source>
</evidence>
<dbReference type="GO" id="GO:0006508">
    <property type="term" value="P:proteolysis"/>
    <property type="evidence" value="ECO:0007669"/>
    <property type="project" value="UniProtKB-KW"/>
</dbReference>
<keyword evidence="6 9" id="KW-0378">Hydrolase</keyword>
<dbReference type="PANTHER" id="PTHR33695:SF1">
    <property type="entry name" value="LIPOPROTEIN SIGNAL PEPTIDASE"/>
    <property type="match status" value="1"/>
</dbReference>
<comment type="caution">
    <text evidence="9">Lacks conserved residue(s) required for the propagation of feature annotation.</text>
</comment>
<dbReference type="PANTHER" id="PTHR33695">
    <property type="entry name" value="LIPOPROTEIN SIGNAL PEPTIDASE"/>
    <property type="match status" value="1"/>
</dbReference>
<comment type="pathway">
    <text evidence="9">Protein modification; lipoprotein biosynthesis (signal peptide cleavage).</text>
</comment>
<keyword evidence="8 9" id="KW-0472">Membrane</keyword>
<name>A0A7Y0Q1L2_9FIRM</name>
<comment type="catalytic activity">
    <reaction evidence="9">
        <text>Release of signal peptides from bacterial membrane prolipoproteins. Hydrolyzes -Xaa-Yaa-Zaa-|-(S,diacylglyceryl)Cys-, in which Xaa is hydrophobic (preferably Leu), and Yaa (Ala or Ser) and Zaa (Gly or Ala) have small, neutral side chains.</text>
        <dbReference type="EC" id="3.4.23.36"/>
    </reaction>
</comment>
<dbReference type="RefSeq" id="WP_169096790.1">
    <property type="nucleotide sequence ID" value="NZ_JABBVZ010000007.1"/>
</dbReference>
<keyword evidence="2 9" id="KW-1003">Cell membrane</keyword>
<proteinExistence type="inferred from homology"/>
<evidence type="ECO:0000313" key="12">
    <source>
        <dbReference type="Proteomes" id="UP000533476"/>
    </source>
</evidence>
<dbReference type="Proteomes" id="UP000533476">
    <property type="component" value="Unassembled WGS sequence"/>
</dbReference>
<evidence type="ECO:0000256" key="3">
    <source>
        <dbReference type="ARBA" id="ARBA00022670"/>
    </source>
</evidence>
<dbReference type="InterPro" id="IPR001872">
    <property type="entry name" value="Peptidase_A8"/>
</dbReference>
<dbReference type="GO" id="GO:0004190">
    <property type="term" value="F:aspartic-type endopeptidase activity"/>
    <property type="evidence" value="ECO:0007669"/>
    <property type="project" value="UniProtKB-UniRule"/>
</dbReference>
<keyword evidence="12" id="KW-1185">Reference proteome</keyword>
<evidence type="ECO:0000256" key="6">
    <source>
        <dbReference type="ARBA" id="ARBA00022801"/>
    </source>
</evidence>
<evidence type="ECO:0000256" key="10">
    <source>
        <dbReference type="RuleBase" id="RU004181"/>
    </source>
</evidence>
<feature type="active site" evidence="9">
    <location>
        <position position="110"/>
    </location>
</feature>
<comment type="function">
    <text evidence="9">This protein specifically catalyzes the removal of signal peptides from prolipoproteins.</text>
</comment>
<dbReference type="GO" id="GO:0005886">
    <property type="term" value="C:plasma membrane"/>
    <property type="evidence" value="ECO:0007669"/>
    <property type="project" value="UniProtKB-SubCell"/>
</dbReference>
<feature type="transmembrane region" description="Helical" evidence="9">
    <location>
        <begin position="61"/>
        <end position="81"/>
    </location>
</feature>
<keyword evidence="5 9" id="KW-0064">Aspartyl protease</keyword>
<gene>
    <name evidence="9" type="primary">lspA</name>
    <name evidence="11" type="ORF">HIJ39_03585</name>
</gene>
<organism evidence="11 12">
    <name type="scientific">Sulfobacillus harzensis</name>
    <dbReference type="NCBI Taxonomy" id="2729629"/>
    <lineage>
        <taxon>Bacteria</taxon>
        <taxon>Bacillati</taxon>
        <taxon>Bacillota</taxon>
        <taxon>Clostridia</taxon>
        <taxon>Eubacteriales</taxon>
        <taxon>Clostridiales Family XVII. Incertae Sedis</taxon>
        <taxon>Sulfobacillus</taxon>
    </lineage>
</organism>
<evidence type="ECO:0000256" key="7">
    <source>
        <dbReference type="ARBA" id="ARBA00022989"/>
    </source>
</evidence>
<dbReference type="PRINTS" id="PR00781">
    <property type="entry name" value="LIPOSIGPTASE"/>
</dbReference>
<comment type="similarity">
    <text evidence="1 9 10">Belongs to the peptidase A8 family.</text>
</comment>